<evidence type="ECO:0000313" key="1">
    <source>
        <dbReference type="EMBL" id="GAA3991429.1"/>
    </source>
</evidence>
<dbReference type="PANTHER" id="PTHR36529:SF1">
    <property type="entry name" value="GLYCOSYLTRANSFERASE"/>
    <property type="match status" value="1"/>
</dbReference>
<dbReference type="InterPro" id="IPR029044">
    <property type="entry name" value="Nucleotide-diphossugar_trans"/>
</dbReference>
<comment type="caution">
    <text evidence="1">The sequence shown here is derived from an EMBL/GenBank/DDBJ whole genome shotgun (WGS) entry which is preliminary data.</text>
</comment>
<dbReference type="Proteomes" id="UP001501556">
    <property type="component" value="Unassembled WGS sequence"/>
</dbReference>
<accession>A0ABP7R2B1</accession>
<dbReference type="PANTHER" id="PTHR36529">
    <property type="entry name" value="SLL1095 PROTEIN"/>
    <property type="match status" value="1"/>
</dbReference>
<organism evidence="1 2">
    <name type="scientific">Hymenobacter antarcticus</name>
    <dbReference type="NCBI Taxonomy" id="486270"/>
    <lineage>
        <taxon>Bacteria</taxon>
        <taxon>Pseudomonadati</taxon>
        <taxon>Bacteroidota</taxon>
        <taxon>Cytophagia</taxon>
        <taxon>Cytophagales</taxon>
        <taxon>Hymenobacteraceae</taxon>
        <taxon>Hymenobacter</taxon>
    </lineage>
</organism>
<evidence type="ECO:0000313" key="2">
    <source>
        <dbReference type="Proteomes" id="UP001501556"/>
    </source>
</evidence>
<dbReference type="Gene3D" id="3.90.550.10">
    <property type="entry name" value="Spore Coat Polysaccharide Biosynthesis Protein SpsA, Chain A"/>
    <property type="match status" value="1"/>
</dbReference>
<keyword evidence="2" id="KW-1185">Reference proteome</keyword>
<reference evidence="2" key="1">
    <citation type="journal article" date="2019" name="Int. J. Syst. Evol. Microbiol.">
        <title>The Global Catalogue of Microorganisms (GCM) 10K type strain sequencing project: providing services to taxonomists for standard genome sequencing and annotation.</title>
        <authorList>
            <consortium name="The Broad Institute Genomics Platform"/>
            <consortium name="The Broad Institute Genome Sequencing Center for Infectious Disease"/>
            <person name="Wu L."/>
            <person name="Ma J."/>
        </authorList>
    </citation>
    <scope>NUCLEOTIDE SEQUENCE [LARGE SCALE GENOMIC DNA]</scope>
    <source>
        <strain evidence="2">JCM 17217</strain>
    </source>
</reference>
<name>A0ABP7R2B1_9BACT</name>
<dbReference type="InterPro" id="IPR018641">
    <property type="entry name" value="Trfase_1_rSAM/seldom-assoc"/>
</dbReference>
<proteinExistence type="predicted"/>
<dbReference type="Pfam" id="PF09837">
    <property type="entry name" value="DUF2064"/>
    <property type="match status" value="1"/>
</dbReference>
<gene>
    <name evidence="1" type="ORF">GCM10022407_39850</name>
</gene>
<dbReference type="EMBL" id="BAABDI010000043">
    <property type="protein sequence ID" value="GAA3991429.1"/>
    <property type="molecule type" value="Genomic_DNA"/>
</dbReference>
<sequence length="221" mass="23432">MLFTRSAGGEAVHKRFVPHGTLAANAAVAAQLIARATEVAQQAGADFLCVESAQQVGRTFGERLTAAITHSFGLGYEQLIVIGNDCPQLSPGRLRQALHLLASADAVLGPATDGGVYLLGIKRAFFDAQAWRGLPWQTGKLGPALARCLRAARARLHILRPLADVDTAQDLAGTIAQLPAGQLRTRLRRLRATPPVLALGHPALRLATPALHLPQRAPPSH</sequence>
<dbReference type="SUPFAM" id="SSF53448">
    <property type="entry name" value="Nucleotide-diphospho-sugar transferases"/>
    <property type="match status" value="1"/>
</dbReference>
<protein>
    <submittedName>
        <fullName evidence="1">DUF2064 domain-containing protein</fullName>
    </submittedName>
</protein>